<organism evidence="1">
    <name type="scientific">Arundo donax</name>
    <name type="common">Giant reed</name>
    <name type="synonym">Donax arundinaceus</name>
    <dbReference type="NCBI Taxonomy" id="35708"/>
    <lineage>
        <taxon>Eukaryota</taxon>
        <taxon>Viridiplantae</taxon>
        <taxon>Streptophyta</taxon>
        <taxon>Embryophyta</taxon>
        <taxon>Tracheophyta</taxon>
        <taxon>Spermatophyta</taxon>
        <taxon>Magnoliopsida</taxon>
        <taxon>Liliopsida</taxon>
        <taxon>Poales</taxon>
        <taxon>Poaceae</taxon>
        <taxon>PACMAD clade</taxon>
        <taxon>Arundinoideae</taxon>
        <taxon>Arundineae</taxon>
        <taxon>Arundo</taxon>
    </lineage>
</organism>
<reference evidence="1" key="2">
    <citation type="journal article" date="2015" name="Data Brief">
        <title>Shoot transcriptome of the giant reed, Arundo donax.</title>
        <authorList>
            <person name="Barrero R.A."/>
            <person name="Guerrero F.D."/>
            <person name="Moolhuijzen P."/>
            <person name="Goolsby J.A."/>
            <person name="Tidwell J."/>
            <person name="Bellgard S.E."/>
            <person name="Bellgard M.I."/>
        </authorList>
    </citation>
    <scope>NUCLEOTIDE SEQUENCE</scope>
    <source>
        <tissue evidence="1">Shoot tissue taken approximately 20 cm above the soil surface</tissue>
    </source>
</reference>
<dbReference type="EMBL" id="GBRH01212026">
    <property type="protein sequence ID" value="JAD85869.1"/>
    <property type="molecule type" value="Transcribed_RNA"/>
</dbReference>
<dbReference type="AlphaFoldDB" id="A0A0A9DBA1"/>
<sequence>MKSHSQLLQRNDRDSISLRLISFRPEADLSQGNPPLKHFGIAPR</sequence>
<name>A0A0A9DBA1_ARUDO</name>
<evidence type="ECO:0000313" key="1">
    <source>
        <dbReference type="EMBL" id="JAD85869.1"/>
    </source>
</evidence>
<protein>
    <submittedName>
        <fullName evidence="1">Uncharacterized protein</fullName>
    </submittedName>
</protein>
<accession>A0A0A9DBA1</accession>
<reference evidence="1" key="1">
    <citation type="submission" date="2014-09" db="EMBL/GenBank/DDBJ databases">
        <authorList>
            <person name="Magalhaes I.L.F."/>
            <person name="Oliveira U."/>
            <person name="Santos F.R."/>
            <person name="Vidigal T.H.D.A."/>
            <person name="Brescovit A.D."/>
            <person name="Santos A.J."/>
        </authorList>
    </citation>
    <scope>NUCLEOTIDE SEQUENCE</scope>
    <source>
        <tissue evidence="1">Shoot tissue taken approximately 20 cm above the soil surface</tissue>
    </source>
</reference>
<proteinExistence type="predicted"/>